<evidence type="ECO:0000259" key="6">
    <source>
        <dbReference type="PROSITE" id="PS50262"/>
    </source>
</evidence>
<reference evidence="7" key="2">
    <citation type="journal article" date="2023" name="Infect Dis Poverty">
        <title>Chromosome-scale genome of the human blood fluke Schistosoma mekongi and its implications for public health.</title>
        <authorList>
            <person name="Zhou M."/>
            <person name="Xu L."/>
            <person name="Xu D."/>
            <person name="Chen W."/>
            <person name="Khan J."/>
            <person name="Hu Y."/>
            <person name="Huang H."/>
            <person name="Wei H."/>
            <person name="Zhang Y."/>
            <person name="Chusongsang P."/>
            <person name="Tanasarnprasert K."/>
            <person name="Hu X."/>
            <person name="Limpanont Y."/>
            <person name="Lv Z."/>
        </authorList>
    </citation>
    <scope>NUCLEOTIDE SEQUENCE</scope>
    <source>
        <strain evidence="7">LV_2022a</strain>
    </source>
</reference>
<organism evidence="7 8">
    <name type="scientific">Schistosoma mekongi</name>
    <name type="common">Parasitic worm</name>
    <dbReference type="NCBI Taxonomy" id="38744"/>
    <lineage>
        <taxon>Eukaryota</taxon>
        <taxon>Metazoa</taxon>
        <taxon>Spiralia</taxon>
        <taxon>Lophotrochozoa</taxon>
        <taxon>Platyhelminthes</taxon>
        <taxon>Trematoda</taxon>
        <taxon>Digenea</taxon>
        <taxon>Strigeidida</taxon>
        <taxon>Schistosomatoidea</taxon>
        <taxon>Schistosomatidae</taxon>
        <taxon>Schistosoma</taxon>
    </lineage>
</organism>
<dbReference type="CDD" id="cd00637">
    <property type="entry name" value="7tm_classA_rhodopsin-like"/>
    <property type="match status" value="1"/>
</dbReference>
<keyword evidence="3 5" id="KW-1133">Transmembrane helix</keyword>
<evidence type="ECO:0000256" key="4">
    <source>
        <dbReference type="ARBA" id="ARBA00023136"/>
    </source>
</evidence>
<evidence type="ECO:0000313" key="7">
    <source>
        <dbReference type="EMBL" id="KAK4474091.1"/>
    </source>
</evidence>
<dbReference type="Proteomes" id="UP001292079">
    <property type="component" value="Unassembled WGS sequence"/>
</dbReference>
<dbReference type="InterPro" id="IPR000276">
    <property type="entry name" value="GPCR_Rhodpsn"/>
</dbReference>
<evidence type="ECO:0000313" key="8">
    <source>
        <dbReference type="Proteomes" id="UP001292079"/>
    </source>
</evidence>
<name>A0AAE1ZHH5_SCHME</name>
<evidence type="ECO:0000256" key="1">
    <source>
        <dbReference type="ARBA" id="ARBA00004370"/>
    </source>
</evidence>
<feature type="transmembrane region" description="Helical" evidence="5">
    <location>
        <begin position="131"/>
        <end position="150"/>
    </location>
</feature>
<dbReference type="GO" id="GO:0016020">
    <property type="term" value="C:membrane"/>
    <property type="evidence" value="ECO:0007669"/>
    <property type="project" value="UniProtKB-SubCell"/>
</dbReference>
<dbReference type="SUPFAM" id="SSF81321">
    <property type="entry name" value="Family A G protein-coupled receptor-like"/>
    <property type="match status" value="1"/>
</dbReference>
<sequence length="328" mass="37350">MNETVNVNLPIQIIITTEGIIGTIFNIAAIVVVFNVHFGSNFTTFIFRAQPIFDLSACFVTTLSYIAHFISPDNDSTGIYIIDFLICHFWFRNALFWLPCILSVQNLVCISLDRVSSVIFIGLHKAHSNKLFLLYFVYMISMVLILYSPVPLLRRYDHLECIMDFSFPWIQTRVFLEYVVYSWAVFAYFMPLLVMLISHVWVIHAIKMTQSPHHCSLAQNVESSLKIKRKIHQLVITTAIMSLQQAVLHSFECIIQILIINGVVVYTYGTAIDQLGTFLILLGCMSNPCILVFSTTTLRRRLSTSFKSISDRMSTIGGIGQFTKSSTQ</sequence>
<dbReference type="PRINTS" id="PR00237">
    <property type="entry name" value="GPCRRHODOPSN"/>
</dbReference>
<comment type="caution">
    <text evidence="7">The sequence shown here is derived from an EMBL/GenBank/DDBJ whole genome shotgun (WGS) entry which is preliminary data.</text>
</comment>
<keyword evidence="2 5" id="KW-0812">Transmembrane</keyword>
<feature type="transmembrane region" description="Helical" evidence="5">
    <location>
        <begin position="178"/>
        <end position="203"/>
    </location>
</feature>
<evidence type="ECO:0000256" key="5">
    <source>
        <dbReference type="SAM" id="Phobius"/>
    </source>
</evidence>
<reference evidence="7" key="1">
    <citation type="submission" date="2022-04" db="EMBL/GenBank/DDBJ databases">
        <authorList>
            <person name="Xu L."/>
            <person name="Lv Z."/>
        </authorList>
    </citation>
    <scope>NUCLEOTIDE SEQUENCE</scope>
    <source>
        <strain evidence="7">LV_2022a</strain>
    </source>
</reference>
<dbReference type="PROSITE" id="PS50262">
    <property type="entry name" value="G_PROTEIN_RECEP_F1_2"/>
    <property type="match status" value="1"/>
</dbReference>
<dbReference type="GO" id="GO:0004930">
    <property type="term" value="F:G protein-coupled receptor activity"/>
    <property type="evidence" value="ECO:0007669"/>
    <property type="project" value="InterPro"/>
</dbReference>
<feature type="transmembrane region" description="Helical" evidence="5">
    <location>
        <begin position="275"/>
        <end position="298"/>
    </location>
</feature>
<dbReference type="EMBL" id="JALJAT010000002">
    <property type="protein sequence ID" value="KAK4474091.1"/>
    <property type="molecule type" value="Genomic_DNA"/>
</dbReference>
<feature type="transmembrane region" description="Helical" evidence="5">
    <location>
        <begin position="246"/>
        <end position="269"/>
    </location>
</feature>
<feature type="transmembrane region" description="Helical" evidence="5">
    <location>
        <begin position="52"/>
        <end position="70"/>
    </location>
</feature>
<dbReference type="Gene3D" id="1.20.1070.10">
    <property type="entry name" value="Rhodopsin 7-helix transmembrane proteins"/>
    <property type="match status" value="1"/>
</dbReference>
<comment type="subcellular location">
    <subcellularLocation>
        <location evidence="1">Membrane</location>
    </subcellularLocation>
</comment>
<feature type="transmembrane region" description="Helical" evidence="5">
    <location>
        <begin position="20"/>
        <end position="40"/>
    </location>
</feature>
<keyword evidence="4 5" id="KW-0472">Membrane</keyword>
<evidence type="ECO:0000256" key="2">
    <source>
        <dbReference type="ARBA" id="ARBA00022692"/>
    </source>
</evidence>
<evidence type="ECO:0000256" key="3">
    <source>
        <dbReference type="ARBA" id="ARBA00022989"/>
    </source>
</evidence>
<dbReference type="InterPro" id="IPR017452">
    <property type="entry name" value="GPCR_Rhodpsn_7TM"/>
</dbReference>
<accession>A0AAE1ZHH5</accession>
<dbReference type="PANTHER" id="PTHR45698">
    <property type="entry name" value="TRACE AMINE-ASSOCIATED RECEPTOR 19N-RELATED"/>
    <property type="match status" value="1"/>
</dbReference>
<feature type="domain" description="G-protein coupled receptors family 1 profile" evidence="6">
    <location>
        <begin position="103"/>
        <end position="291"/>
    </location>
</feature>
<protein>
    <recommendedName>
        <fullName evidence="6">G-protein coupled receptors family 1 profile domain-containing protein</fullName>
    </recommendedName>
</protein>
<gene>
    <name evidence="7" type="ORF">MN116_003398</name>
</gene>
<dbReference type="PANTHER" id="PTHR45698:SF1">
    <property type="entry name" value="TRACE AMINE-ASSOCIATED RECEPTOR 13C-LIKE"/>
    <property type="match status" value="1"/>
</dbReference>
<proteinExistence type="predicted"/>
<keyword evidence="8" id="KW-1185">Reference proteome</keyword>
<feature type="transmembrane region" description="Helical" evidence="5">
    <location>
        <begin position="90"/>
        <end position="110"/>
    </location>
</feature>
<dbReference type="AlphaFoldDB" id="A0AAE1ZHH5"/>